<reference evidence="3 4" key="1">
    <citation type="journal article" date="2018" name="Nat. Biotechnol.">
        <title>A standardized bacterial taxonomy based on genome phylogeny substantially revises the tree of life.</title>
        <authorList>
            <person name="Parks D.H."/>
            <person name="Chuvochina M."/>
            <person name="Waite D.W."/>
            <person name="Rinke C."/>
            <person name="Skarshewski A."/>
            <person name="Chaumeil P.A."/>
            <person name="Hugenholtz P."/>
        </authorList>
    </citation>
    <scope>NUCLEOTIDE SEQUENCE [LARGE SCALE GENOMIC DNA]</scope>
    <source>
        <strain evidence="3">UBA11482</strain>
    </source>
</reference>
<feature type="domain" description="BD-FAE-like" evidence="2">
    <location>
        <begin position="59"/>
        <end position="239"/>
    </location>
</feature>
<sequence length="285" mass="32011">MKWIFSIIALFFNTMIFSQNPFTIPVWPNGAKENNGIILPEKIIEGGRLLNSHTAEMYVYLPDKKINTGTAILICPGGGYARQAIQHEGHDFAKLLTRKGIAGIVLKYRLPNGHADIPLSDTKEAMNIIRQNASEWDIKANQIGISGFSAGGHLAATLGTHFDKQNRPDFMILFYPVITMDNNLTHKGSKENLLGKGIENDNFSNEKQISPTTPPTLLLLSDDDKSVHPANSTLFYNELKQKGINASMYIFPSGGHGWGCNTNFAYYKIWQDLLFDWLRHQKFIR</sequence>
<dbReference type="AlphaFoldDB" id="A0A316R572"/>
<comment type="caution">
    <text evidence="3">The sequence shown here is derived from an EMBL/GenBank/DDBJ whole genome shotgun (WGS) entry which is preliminary data.</text>
</comment>
<dbReference type="PANTHER" id="PTHR48081:SF6">
    <property type="entry name" value="PEPTIDASE S9 PROLYL OLIGOPEPTIDASE CATALYTIC DOMAIN-CONTAINING PROTEIN"/>
    <property type="match status" value="1"/>
</dbReference>
<gene>
    <name evidence="3" type="ORF">DDY73_04005</name>
</gene>
<name>A0A316R572_9BACT</name>
<protein>
    <submittedName>
        <fullName evidence="3">Xylanase</fullName>
    </submittedName>
</protein>
<keyword evidence="3" id="KW-0326">Glycosidase</keyword>
<dbReference type="InterPro" id="IPR029058">
    <property type="entry name" value="AB_hydrolase_fold"/>
</dbReference>
<keyword evidence="1 3" id="KW-0378">Hydrolase</keyword>
<dbReference type="PANTHER" id="PTHR48081">
    <property type="entry name" value="AB HYDROLASE SUPERFAMILY PROTEIN C4A8.06C"/>
    <property type="match status" value="1"/>
</dbReference>
<keyword evidence="3" id="KW-0624">Polysaccharide degradation</keyword>
<dbReference type="Proteomes" id="UP000262954">
    <property type="component" value="Unassembled WGS sequence"/>
</dbReference>
<keyword evidence="3" id="KW-0858">Xylan degradation</keyword>
<organism evidence="3 4">
    <name type="scientific">Coprobacter fastidiosus</name>
    <dbReference type="NCBI Taxonomy" id="1099853"/>
    <lineage>
        <taxon>Bacteria</taxon>
        <taxon>Pseudomonadati</taxon>
        <taxon>Bacteroidota</taxon>
        <taxon>Bacteroidia</taxon>
        <taxon>Bacteroidales</taxon>
        <taxon>Barnesiellaceae</taxon>
        <taxon>Coprobacter</taxon>
    </lineage>
</organism>
<dbReference type="Pfam" id="PF20434">
    <property type="entry name" value="BD-FAE"/>
    <property type="match status" value="1"/>
</dbReference>
<dbReference type="SUPFAM" id="SSF53474">
    <property type="entry name" value="alpha/beta-Hydrolases"/>
    <property type="match status" value="1"/>
</dbReference>
<proteinExistence type="predicted"/>
<evidence type="ECO:0000313" key="3">
    <source>
        <dbReference type="EMBL" id="HBJ08147.1"/>
    </source>
</evidence>
<dbReference type="EMBL" id="DNWC01000054">
    <property type="protein sequence ID" value="HBJ08147.1"/>
    <property type="molecule type" value="Genomic_DNA"/>
</dbReference>
<evidence type="ECO:0000313" key="4">
    <source>
        <dbReference type="Proteomes" id="UP000262954"/>
    </source>
</evidence>
<dbReference type="InterPro" id="IPR049492">
    <property type="entry name" value="BD-FAE-like_dom"/>
</dbReference>
<dbReference type="GO" id="GO:0016798">
    <property type="term" value="F:hydrolase activity, acting on glycosyl bonds"/>
    <property type="evidence" value="ECO:0007669"/>
    <property type="project" value="UniProtKB-KW"/>
</dbReference>
<accession>A0A316R572</accession>
<dbReference type="RefSeq" id="WP_270213917.1">
    <property type="nucleotide sequence ID" value="NZ_JAQDEG010000003.1"/>
</dbReference>
<keyword evidence="3" id="KW-0119">Carbohydrate metabolism</keyword>
<dbReference type="Gene3D" id="3.40.50.1820">
    <property type="entry name" value="alpha/beta hydrolase"/>
    <property type="match status" value="1"/>
</dbReference>
<dbReference type="InterPro" id="IPR050300">
    <property type="entry name" value="GDXG_lipolytic_enzyme"/>
</dbReference>
<evidence type="ECO:0000256" key="1">
    <source>
        <dbReference type="ARBA" id="ARBA00022801"/>
    </source>
</evidence>
<dbReference type="GO" id="GO:0045493">
    <property type="term" value="P:xylan catabolic process"/>
    <property type="evidence" value="ECO:0007669"/>
    <property type="project" value="UniProtKB-KW"/>
</dbReference>
<evidence type="ECO:0000259" key="2">
    <source>
        <dbReference type="Pfam" id="PF20434"/>
    </source>
</evidence>